<sequence length="30" mass="3542">MTAHPYVDLPDRQFWKRDPGLRDPATFDPV</sequence>
<gene>
    <name evidence="1" type="ORF">JAN5088_00329</name>
</gene>
<evidence type="ECO:0000313" key="1">
    <source>
        <dbReference type="EMBL" id="CTQ31571.1"/>
    </source>
</evidence>
<accession>A0A0M6XMZ1</accession>
<dbReference type="AlphaFoldDB" id="A0A0M6XMZ1"/>
<name>A0A0M6XMZ1_9RHOB</name>
<reference evidence="1 2" key="1">
    <citation type="submission" date="2015-07" db="EMBL/GenBank/DDBJ databases">
        <authorList>
            <person name="Noorani M."/>
        </authorList>
    </citation>
    <scope>NUCLEOTIDE SEQUENCE [LARGE SCALE GENOMIC DNA]</scope>
    <source>
        <strain evidence="1 2">CECT 5088</strain>
    </source>
</reference>
<protein>
    <submittedName>
        <fullName evidence="1">Uncharacterized protein</fullName>
    </submittedName>
</protein>
<dbReference type="Proteomes" id="UP000048908">
    <property type="component" value="Unassembled WGS sequence"/>
</dbReference>
<organism evidence="1 2">
    <name type="scientific">Jannaschia rubra</name>
    <dbReference type="NCBI Taxonomy" id="282197"/>
    <lineage>
        <taxon>Bacteria</taxon>
        <taxon>Pseudomonadati</taxon>
        <taxon>Pseudomonadota</taxon>
        <taxon>Alphaproteobacteria</taxon>
        <taxon>Rhodobacterales</taxon>
        <taxon>Roseobacteraceae</taxon>
        <taxon>Jannaschia</taxon>
    </lineage>
</organism>
<dbReference type="EMBL" id="CXPG01000009">
    <property type="protein sequence ID" value="CTQ31571.1"/>
    <property type="molecule type" value="Genomic_DNA"/>
</dbReference>
<proteinExistence type="predicted"/>
<keyword evidence="2" id="KW-1185">Reference proteome</keyword>
<evidence type="ECO:0000313" key="2">
    <source>
        <dbReference type="Proteomes" id="UP000048908"/>
    </source>
</evidence>